<evidence type="ECO:0000313" key="7">
    <source>
        <dbReference type="EMBL" id="VEU23575.1"/>
    </source>
</evidence>
<evidence type="ECO:0000259" key="6">
    <source>
        <dbReference type="PROSITE" id="PS50850"/>
    </source>
</evidence>
<dbReference type="PANTHER" id="PTHR23502">
    <property type="entry name" value="MAJOR FACILITATOR SUPERFAMILY"/>
    <property type="match status" value="1"/>
</dbReference>
<evidence type="ECO:0000256" key="2">
    <source>
        <dbReference type="ARBA" id="ARBA00022692"/>
    </source>
</evidence>
<reference evidence="7 8" key="1">
    <citation type="submission" date="2018-12" db="EMBL/GenBank/DDBJ databases">
        <authorList>
            <person name="Tiukova I."/>
            <person name="Dainat J."/>
        </authorList>
    </citation>
    <scope>NUCLEOTIDE SEQUENCE [LARGE SCALE GENOMIC DNA]</scope>
</reference>
<accession>A0A448YRP9</accession>
<sequence>MTYTILYGLTTFAAQFNSTTMTSNNFLEEMESLYHLSRECALLGTALYILGIAFGPMMFAPMSEMYGRKVGVFIPFFISSLFTFATSISYNVAGIMVTRFFAGFFSGAPIVSAGGVLADIWSPGARGAAFGLYACFVSTGPSFGPVLSSLLISSSSSSESWRIPQWFIGLVDLFMIALCLSTLEETYEPVILSWRARDRRLDSKQWNIHSLHDTWKFDLRETVSVHLIRPFAMLATPIVFLMALYASYVYGLFYLIITNVPEAFFLTKGWEGTQGTLPLISLFLGVVTGSIFNMLWARRYAQIIDRSSDKTIPEQRLPIMMMAGWLMPVGIFIFGWTCNAKIHWIAPCIGIAFIGAGFITIFQGSINYLVDSFTKYSASAIAANTFLRSVFAASFPLFAKQLFVNLQVSWGSSLIGFIALGMIPIPFFFFKYGRKIRAKNPYSNRVS</sequence>
<evidence type="ECO:0000256" key="1">
    <source>
        <dbReference type="ARBA" id="ARBA00004141"/>
    </source>
</evidence>
<evidence type="ECO:0000256" key="3">
    <source>
        <dbReference type="ARBA" id="ARBA00022989"/>
    </source>
</evidence>
<evidence type="ECO:0000256" key="5">
    <source>
        <dbReference type="SAM" id="Phobius"/>
    </source>
</evidence>
<feature type="transmembrane region" description="Helical" evidence="5">
    <location>
        <begin position="277"/>
        <end position="296"/>
    </location>
</feature>
<protein>
    <submittedName>
        <fullName evidence="7">DEKNAAC104535</fullName>
    </submittedName>
</protein>
<dbReference type="GO" id="GO:0022857">
    <property type="term" value="F:transmembrane transporter activity"/>
    <property type="evidence" value="ECO:0007669"/>
    <property type="project" value="InterPro"/>
</dbReference>
<keyword evidence="8" id="KW-1185">Reference proteome</keyword>
<feature type="transmembrane region" description="Helical" evidence="5">
    <location>
        <begin position="41"/>
        <end position="60"/>
    </location>
</feature>
<dbReference type="AlphaFoldDB" id="A0A448YRP9"/>
<feature type="transmembrane region" description="Helical" evidence="5">
    <location>
        <begin position="231"/>
        <end position="257"/>
    </location>
</feature>
<name>A0A448YRP9_BRENA</name>
<dbReference type="Proteomes" id="UP000290900">
    <property type="component" value="Unassembled WGS sequence"/>
</dbReference>
<dbReference type="InterPro" id="IPR036259">
    <property type="entry name" value="MFS_trans_sf"/>
</dbReference>
<feature type="transmembrane region" description="Helical" evidence="5">
    <location>
        <begin position="99"/>
        <end position="118"/>
    </location>
</feature>
<feature type="transmembrane region" description="Helical" evidence="5">
    <location>
        <begin position="317"/>
        <end position="336"/>
    </location>
</feature>
<keyword evidence="4 5" id="KW-0472">Membrane</keyword>
<dbReference type="SUPFAM" id="SSF103473">
    <property type="entry name" value="MFS general substrate transporter"/>
    <property type="match status" value="1"/>
</dbReference>
<feature type="transmembrane region" description="Helical" evidence="5">
    <location>
        <begin position="376"/>
        <end position="398"/>
    </location>
</feature>
<dbReference type="PANTHER" id="PTHR23502:SF190">
    <property type="entry name" value="YALI0F08063P"/>
    <property type="match status" value="1"/>
</dbReference>
<feature type="transmembrane region" description="Helical" evidence="5">
    <location>
        <begin position="72"/>
        <end position="93"/>
    </location>
</feature>
<dbReference type="InterPro" id="IPR020846">
    <property type="entry name" value="MFS_dom"/>
</dbReference>
<feature type="domain" description="Major facilitator superfamily (MFS) profile" evidence="6">
    <location>
        <begin position="3"/>
        <end position="436"/>
    </location>
</feature>
<dbReference type="OrthoDB" id="9986881at2759"/>
<dbReference type="CDD" id="cd17323">
    <property type="entry name" value="MFS_Tpo1_MDR_like"/>
    <property type="match status" value="1"/>
</dbReference>
<dbReference type="FunFam" id="1.20.1250.20:FF:000011">
    <property type="entry name" value="MFS multidrug transporter, putative"/>
    <property type="match status" value="1"/>
</dbReference>
<dbReference type="Gene3D" id="1.20.1250.20">
    <property type="entry name" value="MFS general substrate transporter like domains"/>
    <property type="match status" value="1"/>
</dbReference>
<comment type="subcellular location">
    <subcellularLocation>
        <location evidence="1">Membrane</location>
        <topology evidence="1">Multi-pass membrane protein</topology>
    </subcellularLocation>
</comment>
<feature type="transmembrane region" description="Helical" evidence="5">
    <location>
        <begin position="342"/>
        <end position="364"/>
    </location>
</feature>
<dbReference type="PROSITE" id="PS50850">
    <property type="entry name" value="MFS"/>
    <property type="match status" value="1"/>
</dbReference>
<dbReference type="GO" id="GO:0005886">
    <property type="term" value="C:plasma membrane"/>
    <property type="evidence" value="ECO:0007669"/>
    <property type="project" value="TreeGrafter"/>
</dbReference>
<gene>
    <name evidence="7" type="ORF">BRENAR_LOCUS4305</name>
</gene>
<dbReference type="EMBL" id="CAACVR010000045">
    <property type="protein sequence ID" value="VEU23575.1"/>
    <property type="molecule type" value="Genomic_DNA"/>
</dbReference>
<feature type="transmembrane region" description="Helical" evidence="5">
    <location>
        <begin position="410"/>
        <end position="430"/>
    </location>
</feature>
<evidence type="ECO:0000256" key="4">
    <source>
        <dbReference type="ARBA" id="ARBA00023136"/>
    </source>
</evidence>
<dbReference type="InParanoid" id="A0A448YRP9"/>
<dbReference type="InterPro" id="IPR011701">
    <property type="entry name" value="MFS"/>
</dbReference>
<organism evidence="7 8">
    <name type="scientific">Brettanomyces naardenensis</name>
    <name type="common">Yeast</name>
    <dbReference type="NCBI Taxonomy" id="13370"/>
    <lineage>
        <taxon>Eukaryota</taxon>
        <taxon>Fungi</taxon>
        <taxon>Dikarya</taxon>
        <taxon>Ascomycota</taxon>
        <taxon>Saccharomycotina</taxon>
        <taxon>Pichiomycetes</taxon>
        <taxon>Pichiales</taxon>
        <taxon>Pichiaceae</taxon>
        <taxon>Brettanomyces</taxon>
    </lineage>
</organism>
<keyword evidence="3 5" id="KW-1133">Transmembrane helix</keyword>
<dbReference type="STRING" id="13370.A0A448YRP9"/>
<keyword evidence="2 5" id="KW-0812">Transmembrane</keyword>
<proteinExistence type="predicted"/>
<dbReference type="Pfam" id="PF07690">
    <property type="entry name" value="MFS_1"/>
    <property type="match status" value="1"/>
</dbReference>
<evidence type="ECO:0000313" key="8">
    <source>
        <dbReference type="Proteomes" id="UP000290900"/>
    </source>
</evidence>
<feature type="transmembrane region" description="Helical" evidence="5">
    <location>
        <begin position="130"/>
        <end position="151"/>
    </location>
</feature>